<keyword evidence="5 7" id="KW-1133">Transmembrane helix</keyword>
<dbReference type="GO" id="GO:0005886">
    <property type="term" value="C:plasma membrane"/>
    <property type="evidence" value="ECO:0007669"/>
    <property type="project" value="UniProtKB-SubCell"/>
</dbReference>
<feature type="transmembrane region" description="Helical" evidence="7">
    <location>
        <begin position="15"/>
        <end position="35"/>
    </location>
</feature>
<keyword evidence="6 7" id="KW-0472">Membrane</keyword>
<dbReference type="AlphaFoldDB" id="A0A1W2F2J1"/>
<evidence type="ECO:0000256" key="6">
    <source>
        <dbReference type="ARBA" id="ARBA00023136"/>
    </source>
</evidence>
<evidence type="ECO:0000313" key="9">
    <source>
        <dbReference type="EMBL" id="SMD16167.1"/>
    </source>
</evidence>
<organism evidence="9 10">
    <name type="scientific">Sporomusa malonica</name>
    <dbReference type="NCBI Taxonomy" id="112901"/>
    <lineage>
        <taxon>Bacteria</taxon>
        <taxon>Bacillati</taxon>
        <taxon>Bacillota</taxon>
        <taxon>Negativicutes</taxon>
        <taxon>Selenomonadales</taxon>
        <taxon>Sporomusaceae</taxon>
        <taxon>Sporomusa</taxon>
    </lineage>
</organism>
<dbReference type="EMBL" id="FWXI01000040">
    <property type="protein sequence ID" value="SMD16167.1"/>
    <property type="molecule type" value="Genomic_DNA"/>
</dbReference>
<evidence type="ECO:0000256" key="1">
    <source>
        <dbReference type="ARBA" id="ARBA00004651"/>
    </source>
</evidence>
<dbReference type="PANTHER" id="PTHR34582:SF6">
    <property type="entry name" value="UPF0702 TRANSMEMBRANE PROTEIN YCAP"/>
    <property type="match status" value="1"/>
</dbReference>
<dbReference type="STRING" id="112901.SAMN04488500_14016"/>
<dbReference type="Proteomes" id="UP000192738">
    <property type="component" value="Unassembled WGS sequence"/>
</dbReference>
<keyword evidence="3" id="KW-1003">Cell membrane</keyword>
<evidence type="ECO:0000256" key="2">
    <source>
        <dbReference type="ARBA" id="ARBA00006448"/>
    </source>
</evidence>
<evidence type="ECO:0000256" key="5">
    <source>
        <dbReference type="ARBA" id="ARBA00022989"/>
    </source>
</evidence>
<evidence type="ECO:0000259" key="8">
    <source>
        <dbReference type="Pfam" id="PF04239"/>
    </source>
</evidence>
<name>A0A1W2F2J1_9FIRM</name>
<dbReference type="Pfam" id="PF04239">
    <property type="entry name" value="DUF421"/>
    <property type="match status" value="1"/>
</dbReference>
<dbReference type="Gene3D" id="3.30.240.20">
    <property type="entry name" value="bsu07140 like domains"/>
    <property type="match status" value="2"/>
</dbReference>
<reference evidence="9 10" key="1">
    <citation type="submission" date="2017-04" db="EMBL/GenBank/DDBJ databases">
        <authorList>
            <person name="Afonso C.L."/>
            <person name="Miller P.J."/>
            <person name="Scott M.A."/>
            <person name="Spackman E."/>
            <person name="Goraichik I."/>
            <person name="Dimitrov K.M."/>
            <person name="Suarez D.L."/>
            <person name="Swayne D.E."/>
        </authorList>
    </citation>
    <scope>NUCLEOTIDE SEQUENCE [LARGE SCALE GENOMIC DNA]</scope>
    <source>
        <strain evidence="9 10">DSM 5090</strain>
    </source>
</reference>
<feature type="transmembrane region" description="Helical" evidence="7">
    <location>
        <begin position="47"/>
        <end position="64"/>
    </location>
</feature>
<evidence type="ECO:0000256" key="4">
    <source>
        <dbReference type="ARBA" id="ARBA00022692"/>
    </source>
</evidence>
<proteinExistence type="inferred from homology"/>
<comment type="similarity">
    <text evidence="2">Belongs to the UPF0702 family.</text>
</comment>
<feature type="transmembrane region" description="Helical" evidence="7">
    <location>
        <begin position="70"/>
        <end position="90"/>
    </location>
</feature>
<keyword evidence="10" id="KW-1185">Reference proteome</keyword>
<sequence>MDLNDIIFGTDSMPWWGTVIRVSILYISLIIGTRIMRERQVGILSGHNYLVAAGIVSLAAVRMVNPKSSLYEVVAIIFSYALVNTFLSYLDIKFPRQVDRIAIPLMVKGKLIRKNLDATHITIDNLLAQLRLKSITNLSEIQEIYLEPTGKVNALTKPAAAPPTKSQLNIPVTPPRFPEVVIYDGDVQEQSLARSGLTLQWLENEIAAAHPGKSTDSIFLAIVETNGTLYISTGQAAQP</sequence>
<comment type="subcellular location">
    <subcellularLocation>
        <location evidence="1">Cell membrane</location>
        <topology evidence="1">Multi-pass membrane protein</topology>
    </subcellularLocation>
</comment>
<dbReference type="PANTHER" id="PTHR34582">
    <property type="entry name" value="UPF0702 TRANSMEMBRANE PROTEIN YCAP"/>
    <property type="match status" value="1"/>
</dbReference>
<accession>A0A1W2F2J1</accession>
<dbReference type="InterPro" id="IPR023090">
    <property type="entry name" value="UPF0702_alpha/beta_dom_sf"/>
</dbReference>
<protein>
    <submittedName>
        <fullName evidence="9">Uncharacterized membrane protein YcaP, DUF421 family</fullName>
    </submittedName>
</protein>
<dbReference type="InterPro" id="IPR007353">
    <property type="entry name" value="DUF421"/>
</dbReference>
<keyword evidence="4 7" id="KW-0812">Transmembrane</keyword>
<dbReference type="RefSeq" id="WP_084578470.1">
    <property type="nucleotide sequence ID" value="NZ_CP155572.1"/>
</dbReference>
<feature type="domain" description="YetF C-terminal" evidence="8">
    <location>
        <begin position="96"/>
        <end position="221"/>
    </location>
</feature>
<evidence type="ECO:0000256" key="3">
    <source>
        <dbReference type="ARBA" id="ARBA00022475"/>
    </source>
</evidence>
<gene>
    <name evidence="9" type="ORF">SAMN04488500_14016</name>
</gene>
<evidence type="ECO:0000256" key="7">
    <source>
        <dbReference type="SAM" id="Phobius"/>
    </source>
</evidence>
<evidence type="ECO:0000313" key="10">
    <source>
        <dbReference type="Proteomes" id="UP000192738"/>
    </source>
</evidence>